<comment type="caution">
    <text evidence="1">The sequence shown here is derived from an EMBL/GenBank/DDBJ whole genome shotgun (WGS) entry which is preliminary data.</text>
</comment>
<dbReference type="GO" id="GO:0007020">
    <property type="term" value="P:microtubule nucleation"/>
    <property type="evidence" value="ECO:0007669"/>
    <property type="project" value="TreeGrafter"/>
</dbReference>
<dbReference type="OrthoDB" id="2436605at2759"/>
<keyword evidence="2" id="KW-1185">Reference proteome</keyword>
<dbReference type="Proteomes" id="UP000193719">
    <property type="component" value="Unassembled WGS sequence"/>
</dbReference>
<dbReference type="InterPro" id="IPR028346">
    <property type="entry name" value="HAUS2"/>
</dbReference>
<dbReference type="GO" id="GO:0070652">
    <property type="term" value="C:HAUS complex"/>
    <property type="evidence" value="ECO:0007669"/>
    <property type="project" value="TreeGrafter"/>
</dbReference>
<dbReference type="AlphaFoldDB" id="A0A1Y1VFF7"/>
<dbReference type="EMBL" id="MCFH01000013">
    <property type="protein sequence ID" value="ORX53465.1"/>
    <property type="molecule type" value="Genomic_DNA"/>
</dbReference>
<reference evidence="1 2" key="1">
    <citation type="submission" date="2016-08" db="EMBL/GenBank/DDBJ databases">
        <title>Genomes of anaerobic fungi encode conserved fungal cellulosomes for biomass hydrolysis.</title>
        <authorList>
            <consortium name="DOE Joint Genome Institute"/>
            <person name="Haitjema C.H."/>
            <person name="Gilmore S.P."/>
            <person name="Henske J.K."/>
            <person name="Solomon K.V."/>
            <person name="De Groot R."/>
            <person name="Kuo A."/>
            <person name="Mondo S.J."/>
            <person name="Salamov A.A."/>
            <person name="Labutti K."/>
            <person name="Zhao Z."/>
            <person name="Chiniquy J."/>
            <person name="Barry K."/>
            <person name="Brewer H.M."/>
            <person name="Purvine S.O."/>
            <person name="Wright A.T."/>
            <person name="Boxma B."/>
            <person name="Van Alen T."/>
            <person name="Hackstein J.H."/>
            <person name="Baker S.E."/>
            <person name="Grigoriev I.V."/>
            <person name="O'Malley M.A."/>
        </authorList>
    </citation>
    <scope>NUCLEOTIDE SEQUENCE [LARGE SCALE GENOMIC DNA]</scope>
    <source>
        <strain evidence="2">finn</strain>
    </source>
</reference>
<reference evidence="1 2" key="2">
    <citation type="submission" date="2016-08" db="EMBL/GenBank/DDBJ databases">
        <title>Pervasive Adenine N6-methylation of Active Genes in Fungi.</title>
        <authorList>
            <consortium name="DOE Joint Genome Institute"/>
            <person name="Mondo S.J."/>
            <person name="Dannebaum R.O."/>
            <person name="Kuo R.C."/>
            <person name="Labutti K."/>
            <person name="Haridas S."/>
            <person name="Kuo A."/>
            <person name="Salamov A."/>
            <person name="Ahrendt S.R."/>
            <person name="Lipzen A."/>
            <person name="Sullivan W."/>
            <person name="Andreopoulos W.B."/>
            <person name="Clum A."/>
            <person name="Lindquist E."/>
            <person name="Daum C."/>
            <person name="Ramamoorthy G.K."/>
            <person name="Gryganskyi A."/>
            <person name="Culley D."/>
            <person name="Magnuson J.K."/>
            <person name="James T.Y."/>
            <person name="O'Malley M.A."/>
            <person name="Stajich J.E."/>
            <person name="Spatafora J.W."/>
            <person name="Visel A."/>
            <person name="Grigoriev I.V."/>
        </authorList>
    </citation>
    <scope>NUCLEOTIDE SEQUENCE [LARGE SCALE GENOMIC DNA]</scope>
    <source>
        <strain evidence="2">finn</strain>
    </source>
</reference>
<proteinExistence type="predicted"/>
<dbReference type="GO" id="GO:0051225">
    <property type="term" value="P:spindle assembly"/>
    <property type="evidence" value="ECO:0007669"/>
    <property type="project" value="InterPro"/>
</dbReference>
<dbReference type="PANTHER" id="PTHR16039:SF1">
    <property type="entry name" value="HAUS AUGMIN-LIKE COMPLEX SUBUNIT 2"/>
    <property type="match status" value="1"/>
</dbReference>
<name>A0A1Y1VFF7_9FUNG</name>
<dbReference type="GO" id="GO:1990498">
    <property type="term" value="C:mitotic spindle microtubule"/>
    <property type="evidence" value="ECO:0007669"/>
    <property type="project" value="TreeGrafter"/>
</dbReference>
<organism evidence="1 2">
    <name type="scientific">Piromyces finnis</name>
    <dbReference type="NCBI Taxonomy" id="1754191"/>
    <lineage>
        <taxon>Eukaryota</taxon>
        <taxon>Fungi</taxon>
        <taxon>Fungi incertae sedis</taxon>
        <taxon>Chytridiomycota</taxon>
        <taxon>Chytridiomycota incertae sedis</taxon>
        <taxon>Neocallimastigomycetes</taxon>
        <taxon>Neocallimastigales</taxon>
        <taxon>Neocallimastigaceae</taxon>
        <taxon>Piromyces</taxon>
    </lineage>
</organism>
<evidence type="ECO:0000313" key="1">
    <source>
        <dbReference type="EMBL" id="ORX53465.1"/>
    </source>
</evidence>
<accession>A0A1Y1VFF7</accession>
<dbReference type="STRING" id="1754191.A0A1Y1VFF7"/>
<sequence>MEEDVITISDSDDNNDVMVSPNEIENLTLNDNNSYYKILDAISNSGYDINRTNIHKESSTEKIINVLTTLIKQQEEINELNINILQLKEKLLTVDVINAKELELKKSTLEIFSNHISNVLNNLDTLISKLKKPFTGDYLLIEPQNQQNLSDVFYSSVKDISLLKENVNNALWLNQINNYQNELEIMLNRFPTVIATYNNYFHSMIKLDEILQQLLQLDSRNN</sequence>
<dbReference type="Pfam" id="PF15003">
    <property type="entry name" value="HAUS2"/>
    <property type="match status" value="1"/>
</dbReference>
<dbReference type="PANTHER" id="PTHR16039">
    <property type="entry name" value="HAUS AUGMIN-LIKE COMPLEX SUBUNIT 2"/>
    <property type="match status" value="1"/>
</dbReference>
<evidence type="ECO:0000313" key="2">
    <source>
        <dbReference type="Proteomes" id="UP000193719"/>
    </source>
</evidence>
<protein>
    <submittedName>
        <fullName evidence="1">Uncharacterized protein</fullName>
    </submittedName>
</protein>
<dbReference type="GO" id="GO:0031023">
    <property type="term" value="P:microtubule organizing center organization"/>
    <property type="evidence" value="ECO:0007669"/>
    <property type="project" value="InterPro"/>
</dbReference>
<gene>
    <name evidence="1" type="ORF">BCR36DRAFT_349462</name>
</gene>